<dbReference type="RefSeq" id="WP_150453907.1">
    <property type="nucleotide sequence ID" value="NZ_VYKI01000005.1"/>
</dbReference>
<dbReference type="GO" id="GO:0016787">
    <property type="term" value="F:hydrolase activity"/>
    <property type="evidence" value="ECO:0007669"/>
    <property type="project" value="UniProtKB-KW"/>
</dbReference>
<accession>A0ABQ6T2X9</accession>
<evidence type="ECO:0000259" key="2">
    <source>
        <dbReference type="Pfam" id="PF00857"/>
    </source>
</evidence>
<evidence type="ECO:0000313" key="4">
    <source>
        <dbReference type="Proteomes" id="UP000326367"/>
    </source>
</evidence>
<organism evidence="3 4">
    <name type="scientific">Stenotrophomonas cyclobalanopsidis</name>
    <dbReference type="NCBI Taxonomy" id="2771362"/>
    <lineage>
        <taxon>Bacteria</taxon>
        <taxon>Pseudomonadati</taxon>
        <taxon>Pseudomonadota</taxon>
        <taxon>Gammaproteobacteria</taxon>
        <taxon>Lysobacterales</taxon>
        <taxon>Lysobacteraceae</taxon>
        <taxon>Stenotrophomonas</taxon>
    </lineage>
</organism>
<feature type="domain" description="Isochorismatase-like" evidence="2">
    <location>
        <begin position="11"/>
        <end position="148"/>
    </location>
</feature>
<dbReference type="Proteomes" id="UP000326367">
    <property type="component" value="Unassembled WGS sequence"/>
</dbReference>
<dbReference type="InterPro" id="IPR000868">
    <property type="entry name" value="Isochorismatase-like_dom"/>
</dbReference>
<evidence type="ECO:0000256" key="1">
    <source>
        <dbReference type="ARBA" id="ARBA00022801"/>
    </source>
</evidence>
<comment type="caution">
    <text evidence="3">The sequence shown here is derived from an EMBL/GenBank/DDBJ whole genome shotgun (WGS) entry which is preliminary data.</text>
</comment>
<keyword evidence="1 3" id="KW-0378">Hydrolase</keyword>
<dbReference type="PANTHER" id="PTHR43540:SF6">
    <property type="entry name" value="ISOCHORISMATASE-LIKE DOMAIN-CONTAINING PROTEIN"/>
    <property type="match status" value="1"/>
</dbReference>
<dbReference type="PANTHER" id="PTHR43540">
    <property type="entry name" value="PEROXYUREIDOACRYLATE/UREIDOACRYLATE AMIDOHYDROLASE-RELATED"/>
    <property type="match status" value="1"/>
</dbReference>
<keyword evidence="4" id="KW-1185">Reference proteome</keyword>
<proteinExistence type="predicted"/>
<dbReference type="CDD" id="cd01014">
    <property type="entry name" value="nicotinamidase_related"/>
    <property type="match status" value="1"/>
</dbReference>
<dbReference type="InterPro" id="IPR036380">
    <property type="entry name" value="Isochorismatase-like_sf"/>
</dbReference>
<dbReference type="SUPFAM" id="SSF52499">
    <property type="entry name" value="Isochorismatase-like hydrolases"/>
    <property type="match status" value="1"/>
</dbReference>
<protein>
    <submittedName>
        <fullName evidence="3">Cysteine hydrolase</fullName>
    </submittedName>
</protein>
<reference evidence="3 4" key="1">
    <citation type="journal article" date="2020" name="Antonie Van Leeuwenhoek">
        <title>Stenotrophomonas cyclobalanopsidis sp. nov., isolated from the leaf spot disease of Cyclobalanopsis patelliformis.</title>
        <authorList>
            <person name="Bian D.R."/>
            <person name="Xue H."/>
            <person name="Piao C.G."/>
            <person name="Li Y."/>
        </authorList>
    </citation>
    <scope>NUCLEOTIDE SEQUENCE [LARGE SCALE GENOMIC DNA]</scope>
    <source>
        <strain evidence="3 4">TPQG1-4</strain>
    </source>
</reference>
<name>A0ABQ6T2X9_9GAMM</name>
<dbReference type="Gene3D" id="3.40.50.850">
    <property type="entry name" value="Isochorismatase-like"/>
    <property type="match status" value="1"/>
</dbReference>
<dbReference type="Pfam" id="PF00857">
    <property type="entry name" value="Isochorismatase"/>
    <property type="match status" value="1"/>
</dbReference>
<dbReference type="InterPro" id="IPR050272">
    <property type="entry name" value="Isochorismatase-like_hydrls"/>
</dbReference>
<gene>
    <name evidence="3" type="ORF">FJU31_05855</name>
</gene>
<dbReference type="EMBL" id="VYKI01000005">
    <property type="protein sequence ID" value="KAA9001487.1"/>
    <property type="molecule type" value="Genomic_DNA"/>
</dbReference>
<sequence length="183" mass="19251">MSPSGIPRRGLLVIDMQHGLFSGAHRPYRADEVLASINALIDRAHAVGVPVFAARHVGPAGSPLVSDSPLSQLLADLAIDPARDTVFEKRRPSCFFETGLAERLAAAGVEELVIVGMKTDYCVDSTCRAARDLGIPAVLVADAHTTTDSPVLEAKIIVEHHNATLRGAFVSLVASADCTFAAG</sequence>
<evidence type="ECO:0000313" key="3">
    <source>
        <dbReference type="EMBL" id="KAA9001487.1"/>
    </source>
</evidence>